<name>A0A367XFR8_9PROT</name>
<organism evidence="11 12">
    <name type="scientific">Thalassospira profundimaris</name>
    <dbReference type="NCBI Taxonomy" id="502049"/>
    <lineage>
        <taxon>Bacteria</taxon>
        <taxon>Pseudomonadati</taxon>
        <taxon>Pseudomonadota</taxon>
        <taxon>Alphaproteobacteria</taxon>
        <taxon>Rhodospirillales</taxon>
        <taxon>Thalassospiraceae</taxon>
        <taxon>Thalassospira</taxon>
    </lineage>
</organism>
<evidence type="ECO:0000256" key="1">
    <source>
        <dbReference type="ARBA" id="ARBA00001926"/>
    </source>
</evidence>
<accession>A0A367XFR8</accession>
<evidence type="ECO:0000256" key="9">
    <source>
        <dbReference type="SAM" id="Phobius"/>
    </source>
</evidence>
<keyword evidence="7 8" id="KW-0408">Iron</keyword>
<comment type="caution">
    <text evidence="11">The sequence shown here is derived from an EMBL/GenBank/DDBJ whole genome shotgun (WGS) entry which is preliminary data.</text>
</comment>
<evidence type="ECO:0000256" key="2">
    <source>
        <dbReference type="ARBA" id="ARBA00022448"/>
    </source>
</evidence>
<keyword evidence="4" id="KW-0679">Respiratory chain</keyword>
<keyword evidence="2" id="KW-0813">Transport</keyword>
<dbReference type="PRINTS" id="PR00605">
    <property type="entry name" value="CYTCHROMECIC"/>
</dbReference>
<dbReference type="PANTHER" id="PTHR35008:SF4">
    <property type="entry name" value="BLL4482 PROTEIN"/>
    <property type="match status" value="1"/>
</dbReference>
<comment type="cofactor">
    <cofactor evidence="1">
        <name>heme c</name>
        <dbReference type="ChEBI" id="CHEBI:61717"/>
    </cofactor>
</comment>
<dbReference type="GO" id="GO:0005506">
    <property type="term" value="F:iron ion binding"/>
    <property type="evidence" value="ECO:0007669"/>
    <property type="project" value="InterPro"/>
</dbReference>
<protein>
    <submittedName>
        <fullName evidence="11">Cytochrome C</fullName>
    </submittedName>
</protein>
<dbReference type="Gene3D" id="1.10.760.10">
    <property type="entry name" value="Cytochrome c-like domain"/>
    <property type="match status" value="1"/>
</dbReference>
<reference evidence="11 12" key="1">
    <citation type="submission" date="2014-07" db="EMBL/GenBank/DDBJ databases">
        <title>Draft genome sequence of Thalassospira profundimaris S25-3-2.</title>
        <authorList>
            <person name="Lai Q."/>
            <person name="Shao Z."/>
        </authorList>
    </citation>
    <scope>NUCLEOTIDE SEQUENCE [LARGE SCALE GENOMIC DNA]</scope>
    <source>
        <strain evidence="11 12">S25-3-2</strain>
    </source>
</reference>
<dbReference type="RefSeq" id="WP_258549040.1">
    <property type="nucleotide sequence ID" value="NZ_JPWH01000003.1"/>
</dbReference>
<dbReference type="InterPro" id="IPR051459">
    <property type="entry name" value="Cytochrome_c-type_DH"/>
</dbReference>
<keyword evidence="5 8" id="KW-0479">Metal-binding</keyword>
<evidence type="ECO:0000259" key="10">
    <source>
        <dbReference type="PROSITE" id="PS51007"/>
    </source>
</evidence>
<dbReference type="Proteomes" id="UP000252517">
    <property type="component" value="Unassembled WGS sequence"/>
</dbReference>
<dbReference type="SUPFAM" id="SSF46626">
    <property type="entry name" value="Cytochrome c"/>
    <property type="match status" value="1"/>
</dbReference>
<dbReference type="AlphaFoldDB" id="A0A367XFR8"/>
<dbReference type="InterPro" id="IPR009056">
    <property type="entry name" value="Cyt_c-like_dom"/>
</dbReference>
<evidence type="ECO:0000256" key="4">
    <source>
        <dbReference type="ARBA" id="ARBA00022660"/>
    </source>
</evidence>
<evidence type="ECO:0000256" key="5">
    <source>
        <dbReference type="ARBA" id="ARBA00022723"/>
    </source>
</evidence>
<keyword evidence="6" id="KW-0249">Electron transport</keyword>
<dbReference type="Pfam" id="PF00034">
    <property type="entry name" value="Cytochrom_C"/>
    <property type="match status" value="1"/>
</dbReference>
<dbReference type="EMBL" id="JPWH01000003">
    <property type="protein sequence ID" value="RCK52487.1"/>
    <property type="molecule type" value="Genomic_DNA"/>
</dbReference>
<dbReference type="PROSITE" id="PS51007">
    <property type="entry name" value="CYTC"/>
    <property type="match status" value="1"/>
</dbReference>
<evidence type="ECO:0000256" key="8">
    <source>
        <dbReference type="PROSITE-ProRule" id="PRU00433"/>
    </source>
</evidence>
<dbReference type="PANTHER" id="PTHR35008">
    <property type="entry name" value="BLL4482 PROTEIN-RELATED"/>
    <property type="match status" value="1"/>
</dbReference>
<dbReference type="GO" id="GO:0009055">
    <property type="term" value="F:electron transfer activity"/>
    <property type="evidence" value="ECO:0007669"/>
    <property type="project" value="InterPro"/>
</dbReference>
<evidence type="ECO:0000256" key="3">
    <source>
        <dbReference type="ARBA" id="ARBA00022617"/>
    </source>
</evidence>
<keyword evidence="9" id="KW-1133">Transmembrane helix</keyword>
<evidence type="ECO:0000256" key="7">
    <source>
        <dbReference type="ARBA" id="ARBA00023004"/>
    </source>
</evidence>
<dbReference type="GO" id="GO:0020037">
    <property type="term" value="F:heme binding"/>
    <property type="evidence" value="ECO:0007669"/>
    <property type="project" value="InterPro"/>
</dbReference>
<gene>
    <name evidence="11" type="ORF">TH25_05440</name>
</gene>
<dbReference type="InterPro" id="IPR036909">
    <property type="entry name" value="Cyt_c-like_dom_sf"/>
</dbReference>
<feature type="domain" description="Cytochrome c" evidence="10">
    <location>
        <begin position="43"/>
        <end position="141"/>
    </location>
</feature>
<keyword evidence="3 8" id="KW-0349">Heme</keyword>
<evidence type="ECO:0000256" key="6">
    <source>
        <dbReference type="ARBA" id="ARBA00022982"/>
    </source>
</evidence>
<evidence type="ECO:0000313" key="11">
    <source>
        <dbReference type="EMBL" id="RCK52487.1"/>
    </source>
</evidence>
<keyword evidence="9" id="KW-0472">Membrane</keyword>
<feature type="transmembrane region" description="Helical" evidence="9">
    <location>
        <begin position="6"/>
        <end position="25"/>
    </location>
</feature>
<keyword evidence="9" id="KW-0812">Transmembrane</keyword>
<dbReference type="InterPro" id="IPR008168">
    <property type="entry name" value="Cyt_C_IC"/>
</dbReference>
<proteinExistence type="predicted"/>
<sequence length="160" mass="17531">MNNKLYFGVIALGVVVLGFAGYQYFKPDEINGGNVRIDANDLHLVAAGKKIYDANCASCHGARLQGEANWQQRDADGLLPAPPHDATGHTWHHPDEMLFALTKYGPEKMVGDGYKSAMPAFDGILSDQEIAASLSYIKSRWPDEVRVRNDKINEAARADG</sequence>
<evidence type="ECO:0000313" key="12">
    <source>
        <dbReference type="Proteomes" id="UP000252517"/>
    </source>
</evidence>